<dbReference type="AlphaFoldDB" id="A0A1H2FMN3"/>
<keyword evidence="3" id="KW-1185">Reference proteome</keyword>
<dbReference type="PANTHER" id="PTHR43792:SF1">
    <property type="entry name" value="N-ACETYLTRANSFERASE DOMAIN-CONTAINING PROTEIN"/>
    <property type="match status" value="1"/>
</dbReference>
<dbReference type="OrthoDB" id="3533156at2"/>
<accession>A0A1H2FMN3</accession>
<dbReference type="STRING" id="419479.SAMN04488563_0022"/>
<sequence length="170" mass="19297">MTGDVVTTERLIVRPPEEADRARFVQLFSDHDFMVFYPETLTEEQAQARFDHMTDVCRTIPFGKQPVVERASGRVIGYTGVDHIEVEGRDWLEWGYRLVPDVRGLGYATEASLALLAKARETYVGELLAIIDPENIASQQVCRKLGFTYWKQGPVDGEVRNLYTLTLGKD</sequence>
<keyword evidence="2" id="KW-0808">Transferase</keyword>
<dbReference type="InterPro" id="IPR016181">
    <property type="entry name" value="Acyl_CoA_acyltransferase"/>
</dbReference>
<dbReference type="Pfam" id="PF13302">
    <property type="entry name" value="Acetyltransf_3"/>
    <property type="match status" value="1"/>
</dbReference>
<dbReference type="EMBL" id="LT629791">
    <property type="protein sequence ID" value="SDU08621.1"/>
    <property type="molecule type" value="Genomic_DNA"/>
</dbReference>
<dbReference type="GO" id="GO:0016747">
    <property type="term" value="F:acyltransferase activity, transferring groups other than amino-acyl groups"/>
    <property type="evidence" value="ECO:0007669"/>
    <property type="project" value="InterPro"/>
</dbReference>
<dbReference type="Proteomes" id="UP000182977">
    <property type="component" value="Chromosome I"/>
</dbReference>
<dbReference type="Gene3D" id="3.40.630.30">
    <property type="match status" value="1"/>
</dbReference>
<protein>
    <submittedName>
        <fullName evidence="2">Protein N-acetyltransferase, RimJ/RimL family</fullName>
    </submittedName>
</protein>
<dbReference type="PROSITE" id="PS51186">
    <property type="entry name" value="GNAT"/>
    <property type="match status" value="1"/>
</dbReference>
<dbReference type="InterPro" id="IPR051531">
    <property type="entry name" value="N-acetyltransferase"/>
</dbReference>
<dbReference type="SUPFAM" id="SSF55729">
    <property type="entry name" value="Acyl-CoA N-acyltransferases (Nat)"/>
    <property type="match status" value="1"/>
</dbReference>
<reference evidence="3" key="1">
    <citation type="submission" date="2016-10" db="EMBL/GenBank/DDBJ databases">
        <authorList>
            <person name="Varghese N."/>
            <person name="Submissions S."/>
        </authorList>
    </citation>
    <scope>NUCLEOTIDE SEQUENCE [LARGE SCALE GENOMIC DNA]</scope>
    <source>
        <strain evidence="3">DSM 45079</strain>
    </source>
</reference>
<gene>
    <name evidence="2" type="ORF">SAMN04488563_0022</name>
</gene>
<evidence type="ECO:0000313" key="3">
    <source>
        <dbReference type="Proteomes" id="UP000182977"/>
    </source>
</evidence>
<feature type="domain" description="N-acetyltransferase" evidence="1">
    <location>
        <begin position="11"/>
        <end position="166"/>
    </location>
</feature>
<evidence type="ECO:0000259" key="1">
    <source>
        <dbReference type="PROSITE" id="PS51186"/>
    </source>
</evidence>
<organism evidence="2 3">
    <name type="scientific">Jiangella alkaliphila</name>
    <dbReference type="NCBI Taxonomy" id="419479"/>
    <lineage>
        <taxon>Bacteria</taxon>
        <taxon>Bacillati</taxon>
        <taxon>Actinomycetota</taxon>
        <taxon>Actinomycetes</taxon>
        <taxon>Jiangellales</taxon>
        <taxon>Jiangellaceae</taxon>
        <taxon>Jiangella</taxon>
    </lineage>
</organism>
<dbReference type="PANTHER" id="PTHR43792">
    <property type="entry name" value="GNAT FAMILY, PUTATIVE (AFU_ORTHOLOGUE AFUA_3G00765)-RELATED-RELATED"/>
    <property type="match status" value="1"/>
</dbReference>
<name>A0A1H2FMN3_9ACTN</name>
<dbReference type="InterPro" id="IPR000182">
    <property type="entry name" value="GNAT_dom"/>
</dbReference>
<proteinExistence type="predicted"/>
<dbReference type="RefSeq" id="WP_046768217.1">
    <property type="nucleotide sequence ID" value="NZ_KQ061225.1"/>
</dbReference>
<evidence type="ECO:0000313" key="2">
    <source>
        <dbReference type="EMBL" id="SDU08621.1"/>
    </source>
</evidence>